<evidence type="ECO:0000256" key="1">
    <source>
        <dbReference type="ARBA" id="ARBA00022741"/>
    </source>
</evidence>
<dbReference type="Gene3D" id="3.40.50.300">
    <property type="entry name" value="P-loop containing nucleotide triphosphate hydrolases"/>
    <property type="match status" value="1"/>
</dbReference>
<organism evidence="4 5">
    <name type="scientific">Pseudaquabacterium pictum</name>
    <dbReference type="NCBI Taxonomy" id="2315236"/>
    <lineage>
        <taxon>Bacteria</taxon>
        <taxon>Pseudomonadati</taxon>
        <taxon>Pseudomonadota</taxon>
        <taxon>Betaproteobacteria</taxon>
        <taxon>Burkholderiales</taxon>
        <taxon>Sphaerotilaceae</taxon>
        <taxon>Pseudaquabacterium</taxon>
    </lineage>
</organism>
<dbReference type="InterPro" id="IPR001054">
    <property type="entry name" value="A/G_cyclase"/>
</dbReference>
<feature type="domain" description="Guanylate cyclase" evidence="3">
    <location>
        <begin position="28"/>
        <end position="158"/>
    </location>
</feature>
<sequence length="1375" mass="145653">MALHTYLPQDRLRALACGQALPDRTTGSALFADITGFTALTESLKRAHGERRGVEALSGQVNAVYQGLIGDVERFGGSVVGFAGDAITCWFDGTVADTAPRAAHCALAMQATMQQFPALAVKVAVSSGPARRFAVGDPAIQRIDVVAGATVARVSAGEGLALPGEILLDQPTASLLHLQAAEVRRADTGEAFHVLDPALASGLPAAVVPAIPALPDTLPDDAVLRPWILPFVAEREAAAQGLFTTDLRPAAALFLRFTGLDHDHDEHAASALESLVRQAQGVLQRHGGVLLELTIGDKGSYLYGSFGAAQVHEDDAGRALRAAVALRQLFAASPYAAQIGVARGTMRVGGYGSTTRQSFGAMGDEVNSAARLMAIAAPGEILVSARVRHAVADEFTVEARPPMAIKGKAEPMPVFAVGDRRQLRAIRLQEPAAALPMVGRDAESRHLAQRLAQALQGQGRIVGITGEAGMGKSRLVAEGIRQARREHLIGYGGACQLDGIHTPYLAWQSIWTAFFDLDPALPLRKQIRQVAGEVALRAPEHAEAWPLLGAVLGLDLPDNPFTQALQPKDRKALLETLLLRCLASAAREAADDGSGLLLVLEDLHDADPLSLDLLVLVAQAIATLPVLLLLTWRPPEAGETQAVGARLAGLPHMEELVLGGLTALHTEQVIRAKVAALFPERPAAVRPALVERITQRAQGNPFYIEELLNYLHDRGIDPRDPVAPDALDLPASLHSLVLSRIDRLTVAQQLALKVASIIGRVFRVADLHGYYPQLGSLDALKADLMALDRLGLTPQELPEPDPSHLFKHLVTLEVSYESLAHATRVALHGRYARYLEETPPDRLAPLVPQLAHHYARAEERDKACHYLRRAGEQAAAAFANDEALSHFGRALDWLPAGDTAGRFDVLLRREAIHDLQGRHDRRRADLDALQALVPVQADPVVAAAQVATRRAKLALDSGDWAAARLSAQAAIGAIEADARAAARSTGLLVDALLLDTRALFFAGEAAGAPPLLARALALARAAGDARAESATLSQTGLLHWHLGDYDAAEAALTQAMALARATGQARAQIDILNNLGVVAKSRSRHADAVGRYEQAQPLARRIGDRSGEAMLFNNMGSACLAAGDFYQAGLHAEQAARIFAALNEPTQHGLALVNRAEAHRELGQFAQAQALGHQALGLLRSSGFRRGEAIVLENLGLVEQALGHHDGALQSIHAALALAQEIGARATQASTLHHLGVLHTSAGRFDAAAPALDQAAALLQELGGGLAALEVQAAQAELALARGGPQAAATALDHLQGLLPLLLSPAPLVDGALLPMLLYRVGCQVLHACGDPRTATLVARARDELQARSARIPDAALRRGYLQLADHRAIADGPA</sequence>
<dbReference type="Pfam" id="PF13374">
    <property type="entry name" value="TPR_10"/>
    <property type="match status" value="1"/>
</dbReference>
<dbReference type="SMART" id="SM00028">
    <property type="entry name" value="TPR"/>
    <property type="match status" value="7"/>
</dbReference>
<feature type="domain" description="Guanylate cyclase" evidence="3">
    <location>
        <begin position="241"/>
        <end position="373"/>
    </location>
</feature>
<dbReference type="Pfam" id="PF00211">
    <property type="entry name" value="Guanylate_cyc"/>
    <property type="match status" value="1"/>
</dbReference>
<dbReference type="Gene3D" id="3.30.70.1230">
    <property type="entry name" value="Nucleotide cyclase"/>
    <property type="match status" value="2"/>
</dbReference>
<keyword evidence="5" id="KW-1185">Reference proteome</keyword>
<dbReference type="GO" id="GO:0004016">
    <property type="term" value="F:adenylate cyclase activity"/>
    <property type="evidence" value="ECO:0007669"/>
    <property type="project" value="TreeGrafter"/>
</dbReference>
<dbReference type="EMBL" id="BJCL01000004">
    <property type="protein sequence ID" value="GCL63139.1"/>
    <property type="molecule type" value="Genomic_DNA"/>
</dbReference>
<dbReference type="GO" id="GO:0005524">
    <property type="term" value="F:ATP binding"/>
    <property type="evidence" value="ECO:0007669"/>
    <property type="project" value="UniProtKB-KW"/>
</dbReference>
<dbReference type="SUPFAM" id="SSF48452">
    <property type="entry name" value="TPR-like"/>
    <property type="match status" value="2"/>
</dbReference>
<comment type="caution">
    <text evidence="4">The sequence shown here is derived from an EMBL/GenBank/DDBJ whole genome shotgun (WGS) entry which is preliminary data.</text>
</comment>
<dbReference type="InterPro" id="IPR027417">
    <property type="entry name" value="P-loop_NTPase"/>
</dbReference>
<dbReference type="Pfam" id="PF13424">
    <property type="entry name" value="TPR_12"/>
    <property type="match status" value="1"/>
</dbReference>
<dbReference type="SUPFAM" id="SSF52540">
    <property type="entry name" value="P-loop containing nucleoside triphosphate hydrolases"/>
    <property type="match status" value="1"/>
</dbReference>
<evidence type="ECO:0000313" key="5">
    <source>
        <dbReference type="Proteomes" id="UP000301751"/>
    </source>
</evidence>
<dbReference type="SUPFAM" id="SSF55073">
    <property type="entry name" value="Nucleotide cyclase"/>
    <property type="match status" value="2"/>
</dbReference>
<dbReference type="PANTHER" id="PTHR16305:SF28">
    <property type="entry name" value="GUANYLATE CYCLASE DOMAIN-CONTAINING PROTEIN"/>
    <property type="match status" value="1"/>
</dbReference>
<dbReference type="Pfam" id="PF13191">
    <property type="entry name" value="AAA_16"/>
    <property type="match status" value="1"/>
</dbReference>
<evidence type="ECO:0000313" key="4">
    <source>
        <dbReference type="EMBL" id="GCL63139.1"/>
    </source>
</evidence>
<dbReference type="GO" id="GO:0035556">
    <property type="term" value="P:intracellular signal transduction"/>
    <property type="evidence" value="ECO:0007669"/>
    <property type="project" value="InterPro"/>
</dbReference>
<proteinExistence type="predicted"/>
<accession>A0A480ANB1</accession>
<dbReference type="InterPro" id="IPR029787">
    <property type="entry name" value="Nucleotide_cyclase"/>
</dbReference>
<protein>
    <recommendedName>
        <fullName evidence="3">Guanylate cyclase domain-containing protein</fullName>
    </recommendedName>
</protein>
<keyword evidence="1" id="KW-0547">Nucleotide-binding</keyword>
<evidence type="ECO:0000256" key="2">
    <source>
        <dbReference type="ARBA" id="ARBA00022840"/>
    </source>
</evidence>
<gene>
    <name evidence="4" type="ORF">AQPW35_22200</name>
</gene>
<dbReference type="GO" id="GO:0005737">
    <property type="term" value="C:cytoplasm"/>
    <property type="evidence" value="ECO:0007669"/>
    <property type="project" value="TreeGrafter"/>
</dbReference>
<dbReference type="InterPro" id="IPR011990">
    <property type="entry name" value="TPR-like_helical_dom_sf"/>
</dbReference>
<dbReference type="OrthoDB" id="9758570at2"/>
<dbReference type="InterPro" id="IPR041664">
    <property type="entry name" value="AAA_16"/>
</dbReference>
<keyword evidence="2" id="KW-0067">ATP-binding</keyword>
<name>A0A480ANB1_9BURK</name>
<dbReference type="RefSeq" id="WP_137732875.1">
    <property type="nucleotide sequence ID" value="NZ_BJCL01000004.1"/>
</dbReference>
<dbReference type="PROSITE" id="PS50125">
    <property type="entry name" value="GUANYLATE_CYCLASE_2"/>
    <property type="match status" value="2"/>
</dbReference>
<dbReference type="PANTHER" id="PTHR16305">
    <property type="entry name" value="TESTICULAR SOLUBLE ADENYLYL CYCLASE"/>
    <property type="match status" value="1"/>
</dbReference>
<dbReference type="CDD" id="cd07302">
    <property type="entry name" value="CHD"/>
    <property type="match status" value="2"/>
</dbReference>
<reference evidence="5" key="1">
    <citation type="submission" date="2019-03" db="EMBL/GenBank/DDBJ databases">
        <title>Aquabacterium pictum sp.nov., the first bacteriochlorophyll a-containing freshwater bacterium in the genus Aquabacterium of the class Betaproteobacteria.</title>
        <authorList>
            <person name="Hirose S."/>
            <person name="Tank M."/>
            <person name="Hara E."/>
            <person name="Tamaki H."/>
            <person name="Takaichi S."/>
            <person name="Haruta S."/>
            <person name="Hanada S."/>
        </authorList>
    </citation>
    <scope>NUCLEOTIDE SEQUENCE [LARGE SCALE GENOMIC DNA]</scope>
    <source>
        <strain evidence="5">W35</strain>
    </source>
</reference>
<dbReference type="GO" id="GO:0009190">
    <property type="term" value="P:cyclic nucleotide biosynthetic process"/>
    <property type="evidence" value="ECO:0007669"/>
    <property type="project" value="InterPro"/>
</dbReference>
<dbReference type="Gene3D" id="1.25.40.10">
    <property type="entry name" value="Tetratricopeptide repeat domain"/>
    <property type="match status" value="1"/>
</dbReference>
<dbReference type="InterPro" id="IPR019734">
    <property type="entry name" value="TPR_rpt"/>
</dbReference>
<dbReference type="Proteomes" id="UP000301751">
    <property type="component" value="Unassembled WGS sequence"/>
</dbReference>
<evidence type="ECO:0000259" key="3">
    <source>
        <dbReference type="PROSITE" id="PS50125"/>
    </source>
</evidence>